<dbReference type="InterPro" id="IPR020616">
    <property type="entry name" value="Thiolase_N"/>
</dbReference>
<comment type="caution">
    <text evidence="7">The sequence shown here is derived from an EMBL/GenBank/DDBJ whole genome shotgun (WGS) entry which is preliminary data.</text>
</comment>
<organism evidence="7 8">
    <name type="scientific">Propionimicrobium lymphophilum ACS-093-V-SCH5</name>
    <dbReference type="NCBI Taxonomy" id="883161"/>
    <lineage>
        <taxon>Bacteria</taxon>
        <taxon>Bacillati</taxon>
        <taxon>Actinomycetota</taxon>
        <taxon>Actinomycetes</taxon>
        <taxon>Propionibacteriales</taxon>
        <taxon>Propionibacteriaceae</taxon>
        <taxon>Propionimicrobium</taxon>
    </lineage>
</organism>
<keyword evidence="3 4" id="KW-0012">Acyltransferase</keyword>
<dbReference type="EMBL" id="AGZR01000001">
    <property type="protein sequence ID" value="EPD34034.1"/>
    <property type="molecule type" value="Genomic_DNA"/>
</dbReference>
<dbReference type="Proteomes" id="UP000014417">
    <property type="component" value="Unassembled WGS sequence"/>
</dbReference>
<dbReference type="Pfam" id="PF00108">
    <property type="entry name" value="Thiolase_N"/>
    <property type="match status" value="1"/>
</dbReference>
<evidence type="ECO:0000313" key="7">
    <source>
        <dbReference type="EMBL" id="EPD34034.1"/>
    </source>
</evidence>
<dbReference type="SUPFAM" id="SSF53901">
    <property type="entry name" value="Thiolase-like"/>
    <property type="match status" value="2"/>
</dbReference>
<dbReference type="CDD" id="cd00751">
    <property type="entry name" value="thiolase"/>
    <property type="match status" value="1"/>
</dbReference>
<keyword evidence="8" id="KW-1185">Reference proteome</keyword>
<dbReference type="PANTHER" id="PTHR18919:SF151">
    <property type="entry name" value="BLR2427 PROTEIN"/>
    <property type="match status" value="1"/>
</dbReference>
<evidence type="ECO:0000259" key="6">
    <source>
        <dbReference type="Pfam" id="PF02803"/>
    </source>
</evidence>
<evidence type="ECO:0000256" key="2">
    <source>
        <dbReference type="ARBA" id="ARBA00022679"/>
    </source>
</evidence>
<evidence type="ECO:0000259" key="5">
    <source>
        <dbReference type="Pfam" id="PF00108"/>
    </source>
</evidence>
<comment type="similarity">
    <text evidence="1 4">Belongs to the thiolase-like superfamily. Thiolase family.</text>
</comment>
<dbReference type="HOGENOM" id="CLU_031026_2_1_11"/>
<sequence length="376" mass="39227">MTERNPVIIAAARTAIATTGGMFANLDTTELAAPVVARLAEKFSEVTEVVLGNVRGPGGNPARLAALAAGLENVPAATLDRQCGSGMAAIEYAYHRLRSEPGVVIAGGVQAASTQPITIWPPGHPNAGEPFTKAPFAPPPWDDPELGVAADLLAEECQITRARQDAYALRSHQRAYQSRETGVFADEIVPVTGQATDERPRKFTMDRLARFRPAFRPGGTITAANCCGVNDAAAAVLMVDGETFEKLDVPGLRVLRAVSATCSPDRPGWGIVPAVRKLGAEAIVQNPDTVLEFNEAFAGQVLACADGLGIDEARICPQGGAIGLGHPWAASGTVLAVRLFSQLVGHGRQCRWPGRLGLAAIAIGGGQGSAMLVEAC</sequence>
<accession>S2X1Y7</accession>
<dbReference type="AlphaFoldDB" id="S2X1Y7"/>
<protein>
    <submittedName>
        <fullName evidence="7">Acetyl-CoA C-acetyltransferase</fullName>
    </submittedName>
</protein>
<feature type="domain" description="Thiolase N-terminal" evidence="5">
    <location>
        <begin position="7"/>
        <end position="240"/>
    </location>
</feature>
<dbReference type="Pfam" id="PF02803">
    <property type="entry name" value="Thiolase_C"/>
    <property type="match status" value="1"/>
</dbReference>
<dbReference type="InterPro" id="IPR020617">
    <property type="entry name" value="Thiolase_C"/>
</dbReference>
<evidence type="ECO:0000313" key="8">
    <source>
        <dbReference type="Proteomes" id="UP000014417"/>
    </source>
</evidence>
<dbReference type="NCBIfam" id="TIGR01930">
    <property type="entry name" value="AcCoA-C-Actrans"/>
    <property type="match status" value="1"/>
</dbReference>
<reference evidence="7 8" key="1">
    <citation type="submission" date="2013-04" db="EMBL/GenBank/DDBJ databases">
        <title>The Genome Sequence of Propionimicrobium lymphophilum ACS-093-V-SCH5.</title>
        <authorList>
            <consortium name="The Broad Institute Genomics Platform"/>
            <person name="Earl A."/>
            <person name="Ward D."/>
            <person name="Feldgarden M."/>
            <person name="Gevers D."/>
            <person name="Saerens B."/>
            <person name="Vaneechoutte M."/>
            <person name="Walker B."/>
            <person name="Young S."/>
            <person name="Zeng Q."/>
            <person name="Gargeya S."/>
            <person name="Fitzgerald M."/>
            <person name="Haas B."/>
            <person name="Abouelleil A."/>
            <person name="Allen A.W."/>
            <person name="Alvarado L."/>
            <person name="Arachchi H.M."/>
            <person name="Berlin A.M."/>
            <person name="Chapman S.B."/>
            <person name="Gainer-Dewar J."/>
            <person name="Goldberg J."/>
            <person name="Griggs A."/>
            <person name="Gujja S."/>
            <person name="Hansen M."/>
            <person name="Howarth C."/>
            <person name="Imamovic A."/>
            <person name="Ireland A."/>
            <person name="Larimer J."/>
            <person name="McCowan C."/>
            <person name="Murphy C."/>
            <person name="Pearson M."/>
            <person name="Poon T.W."/>
            <person name="Priest M."/>
            <person name="Roberts A."/>
            <person name="Saif S."/>
            <person name="Shea T."/>
            <person name="Sisk P."/>
            <person name="Sykes S."/>
            <person name="Wortman J."/>
            <person name="Nusbaum C."/>
            <person name="Birren B."/>
        </authorList>
    </citation>
    <scope>NUCLEOTIDE SEQUENCE [LARGE SCALE GENOMIC DNA]</scope>
    <source>
        <strain evidence="7 8">ACS-093-V-SCH5</strain>
    </source>
</reference>
<dbReference type="PATRIC" id="fig|883161.3.peg.68"/>
<dbReference type="OrthoDB" id="4440515at2"/>
<dbReference type="GO" id="GO:0016747">
    <property type="term" value="F:acyltransferase activity, transferring groups other than amino-acyl groups"/>
    <property type="evidence" value="ECO:0007669"/>
    <property type="project" value="InterPro"/>
</dbReference>
<dbReference type="PIRSF" id="PIRSF000429">
    <property type="entry name" value="Ac-CoA_Ac_transf"/>
    <property type="match status" value="1"/>
</dbReference>
<keyword evidence="2 4" id="KW-0808">Transferase</keyword>
<evidence type="ECO:0000256" key="3">
    <source>
        <dbReference type="ARBA" id="ARBA00023315"/>
    </source>
</evidence>
<dbReference type="PANTHER" id="PTHR18919">
    <property type="entry name" value="ACETYL-COA C-ACYLTRANSFERASE"/>
    <property type="match status" value="1"/>
</dbReference>
<feature type="domain" description="Thiolase C-terminal" evidence="6">
    <location>
        <begin position="257"/>
        <end position="374"/>
    </location>
</feature>
<dbReference type="InterPro" id="IPR002155">
    <property type="entry name" value="Thiolase"/>
</dbReference>
<name>S2X1Y7_9ACTN</name>
<dbReference type="STRING" id="883161.HMPREF9306_00068"/>
<dbReference type="InterPro" id="IPR016039">
    <property type="entry name" value="Thiolase-like"/>
</dbReference>
<evidence type="ECO:0000256" key="4">
    <source>
        <dbReference type="RuleBase" id="RU003557"/>
    </source>
</evidence>
<dbReference type="Gene3D" id="3.40.47.10">
    <property type="match status" value="1"/>
</dbReference>
<gene>
    <name evidence="7" type="ORF">HMPREF9306_00068</name>
</gene>
<dbReference type="RefSeq" id="WP_016454930.1">
    <property type="nucleotide sequence ID" value="NZ_KE150269.1"/>
</dbReference>
<proteinExistence type="inferred from homology"/>
<evidence type="ECO:0000256" key="1">
    <source>
        <dbReference type="ARBA" id="ARBA00010982"/>
    </source>
</evidence>